<gene>
    <name evidence="1" type="ORF">KCTCHS21_20180</name>
</gene>
<keyword evidence="2" id="KW-1185">Reference proteome</keyword>
<protein>
    <submittedName>
        <fullName evidence="1">Uncharacterized protein</fullName>
    </submittedName>
</protein>
<dbReference type="EMBL" id="AP019400">
    <property type="protein sequence ID" value="BBI32619.1"/>
    <property type="molecule type" value="Genomic_DNA"/>
</dbReference>
<organism evidence="1 2">
    <name type="scientific">Cohnella abietis</name>
    <dbReference type="NCBI Taxonomy" id="2507935"/>
    <lineage>
        <taxon>Bacteria</taxon>
        <taxon>Bacillati</taxon>
        <taxon>Bacillota</taxon>
        <taxon>Bacilli</taxon>
        <taxon>Bacillales</taxon>
        <taxon>Paenibacillaceae</taxon>
        <taxon>Cohnella</taxon>
    </lineage>
</organism>
<dbReference type="KEGG" id="cohn:KCTCHS21_20180"/>
<proteinExistence type="predicted"/>
<name>A0A3T1D3N1_9BACL</name>
<evidence type="ECO:0000313" key="1">
    <source>
        <dbReference type="EMBL" id="BBI32619.1"/>
    </source>
</evidence>
<dbReference type="Proteomes" id="UP000289856">
    <property type="component" value="Chromosome"/>
</dbReference>
<sequence length="82" mass="9125">MEVGVRNIRAIGLWKGTNGGRCTIISSNRLVEGANGGRCTIISSNGVVEGRDWSEMYDYFEQQVSGRTRMEVDVRNIRAMSL</sequence>
<accession>A0A3T1D3N1</accession>
<evidence type="ECO:0000313" key="2">
    <source>
        <dbReference type="Proteomes" id="UP000289856"/>
    </source>
</evidence>
<dbReference type="AlphaFoldDB" id="A0A3T1D3N1"/>
<reference evidence="1 2" key="1">
    <citation type="submission" date="2019-01" db="EMBL/GenBank/DDBJ databases">
        <title>Complete genome sequence of Cohnella hallensis HS21 isolated from Korean fir (Abies koreana) rhizospheric soil.</title>
        <authorList>
            <person name="Jiang L."/>
            <person name="Kang S.W."/>
            <person name="Kim S."/>
            <person name="Jung J."/>
            <person name="Kim C.Y."/>
            <person name="Kim D.H."/>
            <person name="Kim S.W."/>
            <person name="Lee J."/>
        </authorList>
    </citation>
    <scope>NUCLEOTIDE SEQUENCE [LARGE SCALE GENOMIC DNA]</scope>
    <source>
        <strain evidence="1 2">HS21</strain>
    </source>
</reference>